<evidence type="ECO:0000313" key="2">
    <source>
        <dbReference type="Proteomes" id="UP000680865"/>
    </source>
</evidence>
<evidence type="ECO:0008006" key="3">
    <source>
        <dbReference type="Google" id="ProtNLM"/>
    </source>
</evidence>
<proteinExistence type="predicted"/>
<comment type="caution">
    <text evidence="1">The sequence shown here is derived from an EMBL/GenBank/DDBJ whole genome shotgun (WGS) entry which is preliminary data.</text>
</comment>
<dbReference type="Proteomes" id="UP000680865">
    <property type="component" value="Unassembled WGS sequence"/>
</dbReference>
<dbReference type="Pfam" id="PF11209">
    <property type="entry name" value="LmeA"/>
    <property type="match status" value="1"/>
</dbReference>
<name>A0A919VW59_9ACTN</name>
<dbReference type="InterPro" id="IPR021373">
    <property type="entry name" value="DUF2993"/>
</dbReference>
<dbReference type="AlphaFoldDB" id="A0A919VW59"/>
<reference evidence="1" key="1">
    <citation type="submission" date="2021-03" db="EMBL/GenBank/DDBJ databases">
        <title>Whole genome shotgun sequence of Actinoplanes consettensis NBRC 14913.</title>
        <authorList>
            <person name="Komaki H."/>
            <person name="Tamura T."/>
        </authorList>
    </citation>
    <scope>NUCLEOTIDE SEQUENCE</scope>
    <source>
        <strain evidence="1">NBRC 14913</strain>
    </source>
</reference>
<keyword evidence="2" id="KW-1185">Reference proteome</keyword>
<accession>A0A919VW59</accession>
<protein>
    <recommendedName>
        <fullName evidence="3">DUF2993 domain-containing protein</fullName>
    </recommendedName>
</protein>
<gene>
    <name evidence="1" type="ORF">Aco04nite_58220</name>
</gene>
<dbReference type="EMBL" id="BOQP01000034">
    <property type="protein sequence ID" value="GIM78012.1"/>
    <property type="molecule type" value="Genomic_DNA"/>
</dbReference>
<sequence>MAEVYGSAKPRKRWGRRLLITFLVLLILLAVALVVADRVAASYAERVIGDRVSDQLANQKATAEKPDVTVEGVPFLTQVASGDYQEIKILLNNFTAPTGTADQKIKMPTLDIRAKDVDAPIDTLRNGNGDIKAGTVTGTGTIAYADLATLIGQKGLTVGEKDGKLVGTAPVEALGQTFNVTGTANLEVTDGVVKVRFADVTADGLPNIPLVRNLIDNYVQQLSYDLAVPALPLNLKVQKVEPRADGLVVTTGANNVSLSSGGL</sequence>
<organism evidence="1 2">
    <name type="scientific">Winogradskya consettensis</name>
    <dbReference type="NCBI Taxonomy" id="113560"/>
    <lineage>
        <taxon>Bacteria</taxon>
        <taxon>Bacillati</taxon>
        <taxon>Actinomycetota</taxon>
        <taxon>Actinomycetes</taxon>
        <taxon>Micromonosporales</taxon>
        <taxon>Micromonosporaceae</taxon>
        <taxon>Winogradskya</taxon>
    </lineage>
</organism>
<evidence type="ECO:0000313" key="1">
    <source>
        <dbReference type="EMBL" id="GIM78012.1"/>
    </source>
</evidence>
<dbReference type="RefSeq" id="WP_239158988.1">
    <property type="nucleotide sequence ID" value="NZ_BAAATW010000001.1"/>
</dbReference>